<name>A0A2K8KYV1_MARES</name>
<evidence type="ECO:0000256" key="1">
    <source>
        <dbReference type="ARBA" id="ARBA00004370"/>
    </source>
</evidence>
<evidence type="ECO:0000256" key="3">
    <source>
        <dbReference type="ARBA" id="ARBA00022989"/>
    </source>
</evidence>
<dbReference type="GO" id="GO:0016020">
    <property type="term" value="C:membrane"/>
    <property type="evidence" value="ECO:0007669"/>
    <property type="project" value="UniProtKB-SubCell"/>
</dbReference>
<evidence type="ECO:0000256" key="5">
    <source>
        <dbReference type="SAM" id="Phobius"/>
    </source>
</evidence>
<dbReference type="Proteomes" id="UP000231701">
    <property type="component" value="Chromosome"/>
</dbReference>
<dbReference type="Pfam" id="PF07219">
    <property type="entry name" value="HemY_N"/>
    <property type="match status" value="1"/>
</dbReference>
<keyword evidence="2 5" id="KW-0812">Transmembrane</keyword>
<dbReference type="Gene3D" id="1.25.40.10">
    <property type="entry name" value="Tetratricopeptide repeat domain"/>
    <property type="match status" value="2"/>
</dbReference>
<dbReference type="OrthoDB" id="5290660at2"/>
<dbReference type="InterPro" id="IPR019734">
    <property type="entry name" value="TPR_rpt"/>
</dbReference>
<evidence type="ECO:0000256" key="2">
    <source>
        <dbReference type="ARBA" id="ARBA00022692"/>
    </source>
</evidence>
<dbReference type="InterPro" id="IPR010817">
    <property type="entry name" value="HemY_N"/>
</dbReference>
<evidence type="ECO:0000313" key="7">
    <source>
        <dbReference type="EMBL" id="ATX78691.1"/>
    </source>
</evidence>
<dbReference type="KEGG" id="maes:Ga0123461_0239"/>
<accession>A0A2K8KYV1</accession>
<reference evidence="7 8" key="1">
    <citation type="submission" date="2016-12" db="EMBL/GenBank/DDBJ databases">
        <title>Isolation and genomic insights into novel planktonic Zetaproteobacteria from stratified waters of the Chesapeake Bay.</title>
        <authorList>
            <person name="McAllister S.M."/>
            <person name="Kato S."/>
            <person name="Chan C.S."/>
            <person name="Chiu B.K."/>
            <person name="Field E.K."/>
        </authorList>
    </citation>
    <scope>NUCLEOTIDE SEQUENCE [LARGE SCALE GENOMIC DNA]</scope>
    <source>
        <strain evidence="7 8">CP-5</strain>
    </source>
</reference>
<sequence>MRLIFLLIIALATAGALIAFPDIADQHLRLEAFGWIFETRQGSFLIALFALLMLLWLLRSIVRAIFSGPGTVWRSVRMGSRKRREKRLRDGLAQWLDHRGDFGVKSLKRAKGVLPDWIMEMLKVLAVPAKDQQVLQEHDDPLVTVLAARIATDPSAHPKPDLASCKAHIDAWLHVHPGAPLAISRKADIAEEEGDWSGLVALLEEEWKQGHRSAHSVKPRLAKAYIRLSEGSPEQAMTYLRKAYRLLPDDHNVLLAYGLGLIVSGETLTATRLWTSHLEKHDSIDIADALLVTQSADALRAYRKLESKSDSELNQAQCWLKAELAHAAKLEGLAFEQMIALAESANSADAWQSLATWYRQAGDYEKASNAYQRVLEA</sequence>
<feature type="domain" description="HemY N-terminal" evidence="6">
    <location>
        <begin position="30"/>
        <end position="116"/>
    </location>
</feature>
<comment type="subcellular location">
    <subcellularLocation>
        <location evidence="1">Membrane</location>
    </subcellularLocation>
</comment>
<keyword evidence="4 5" id="KW-0472">Membrane</keyword>
<evidence type="ECO:0000259" key="6">
    <source>
        <dbReference type="Pfam" id="PF07219"/>
    </source>
</evidence>
<organism evidence="7 8">
    <name type="scientific">Mariprofundus aestuarium</name>
    <dbReference type="NCBI Taxonomy" id="1921086"/>
    <lineage>
        <taxon>Bacteria</taxon>
        <taxon>Pseudomonadati</taxon>
        <taxon>Pseudomonadota</taxon>
        <taxon>Candidatius Mariprofundia</taxon>
        <taxon>Mariprofundales</taxon>
        <taxon>Mariprofundaceae</taxon>
        <taxon>Mariprofundus</taxon>
    </lineage>
</organism>
<dbReference type="AlphaFoldDB" id="A0A2K8KYV1"/>
<gene>
    <name evidence="7" type="ORF">Ga0123461_0239</name>
</gene>
<dbReference type="EMBL" id="CP018799">
    <property type="protein sequence ID" value="ATX78691.1"/>
    <property type="molecule type" value="Genomic_DNA"/>
</dbReference>
<dbReference type="RefSeq" id="WP_100276673.1">
    <property type="nucleotide sequence ID" value="NZ_CP018799.1"/>
</dbReference>
<evidence type="ECO:0000313" key="8">
    <source>
        <dbReference type="Proteomes" id="UP000231701"/>
    </source>
</evidence>
<feature type="transmembrane region" description="Helical" evidence="5">
    <location>
        <begin position="43"/>
        <end position="66"/>
    </location>
</feature>
<keyword evidence="8" id="KW-1185">Reference proteome</keyword>
<protein>
    <submittedName>
        <fullName evidence="7">Putative conserved protein HemY, contains two TPR repeats</fullName>
    </submittedName>
</protein>
<dbReference type="InterPro" id="IPR011990">
    <property type="entry name" value="TPR-like_helical_dom_sf"/>
</dbReference>
<evidence type="ECO:0000256" key="4">
    <source>
        <dbReference type="ARBA" id="ARBA00023136"/>
    </source>
</evidence>
<dbReference type="Pfam" id="PF13181">
    <property type="entry name" value="TPR_8"/>
    <property type="match status" value="2"/>
</dbReference>
<keyword evidence="3 5" id="KW-1133">Transmembrane helix</keyword>
<dbReference type="PROSITE" id="PS50293">
    <property type="entry name" value="TPR_REGION"/>
    <property type="match status" value="1"/>
</dbReference>
<dbReference type="SUPFAM" id="SSF48452">
    <property type="entry name" value="TPR-like"/>
    <property type="match status" value="1"/>
</dbReference>
<proteinExistence type="predicted"/>